<keyword evidence="5" id="KW-1185">Reference proteome</keyword>
<gene>
    <name evidence="3" type="ORF">CBW21_12710</name>
    <name evidence="4" type="ORF">NCTC8684_02275</name>
</gene>
<protein>
    <submittedName>
        <fullName evidence="4">Peptidoglycan hydrolase</fullName>
    </submittedName>
</protein>
<proteinExistence type="predicted"/>
<accession>A0A1R0MUJ3</accession>
<keyword evidence="4" id="KW-0378">Hydrolase</keyword>
<dbReference type="Proteomes" id="UP000196342">
    <property type="component" value="Unassembled WGS sequence"/>
</dbReference>
<evidence type="ECO:0000313" key="3">
    <source>
        <dbReference type="EMBL" id="OVE47904.1"/>
    </source>
</evidence>
<dbReference type="GO" id="GO:0016787">
    <property type="term" value="F:hydrolase activity"/>
    <property type="evidence" value="ECO:0007669"/>
    <property type="project" value="UniProtKB-KW"/>
</dbReference>
<evidence type="ECO:0000256" key="1">
    <source>
        <dbReference type="SAM" id="MobiDB-lite"/>
    </source>
</evidence>
<evidence type="ECO:0000313" key="6">
    <source>
        <dbReference type="Proteomes" id="UP000254029"/>
    </source>
</evidence>
<dbReference type="Pfam" id="PF10135">
    <property type="entry name" value="Rod-binding"/>
    <property type="match status" value="1"/>
</dbReference>
<reference evidence="3 5" key="1">
    <citation type="submission" date="2017-05" db="EMBL/GenBank/DDBJ databases">
        <title>Chromobacterium violaceum GHPS1 isolated from Hydrocarbon polluted soil in French Guiana display an awesome secondary metabolite arsenal and a battery of drug and heavy-metal-resistance and detoxification of xenobiotics proteins.</title>
        <authorList>
            <person name="Belbahri L."/>
        </authorList>
    </citation>
    <scope>NUCLEOTIDE SEQUENCE [LARGE SCALE GENOMIC DNA]</scope>
    <source>
        <strain evidence="3 5">GHPS1</strain>
    </source>
</reference>
<evidence type="ECO:0000259" key="2">
    <source>
        <dbReference type="Pfam" id="PF10135"/>
    </source>
</evidence>
<dbReference type="RefSeq" id="WP_043595858.1">
    <property type="nucleotide sequence ID" value="NZ_CP024028.1"/>
</dbReference>
<comment type="caution">
    <text evidence="3">The sequence shown here is derived from an EMBL/GenBank/DDBJ whole genome shotgun (WGS) entry which is preliminary data.</text>
</comment>
<feature type="region of interest" description="Disordered" evidence="1">
    <location>
        <begin position="1"/>
        <end position="23"/>
    </location>
</feature>
<dbReference type="AlphaFoldDB" id="A0A1R0MUJ3"/>
<dbReference type="GeneID" id="66367393"/>
<evidence type="ECO:0000313" key="4">
    <source>
        <dbReference type="EMBL" id="SUX33186.1"/>
    </source>
</evidence>
<accession>A0A202B8Q3</accession>
<reference evidence="4 6" key="2">
    <citation type="submission" date="2018-06" db="EMBL/GenBank/DDBJ databases">
        <authorList>
            <consortium name="Pathogen Informatics"/>
            <person name="Doyle S."/>
        </authorList>
    </citation>
    <scope>NUCLEOTIDE SEQUENCE [LARGE SCALE GENOMIC DNA]</scope>
    <source>
        <strain evidence="4 6">NCTC8684</strain>
    </source>
</reference>
<dbReference type="InterPro" id="IPR019301">
    <property type="entry name" value="Flagellar_prot_FlgJ_N"/>
</dbReference>
<evidence type="ECO:0000313" key="5">
    <source>
        <dbReference type="Proteomes" id="UP000196342"/>
    </source>
</evidence>
<dbReference type="Proteomes" id="UP000254029">
    <property type="component" value="Unassembled WGS sequence"/>
</dbReference>
<dbReference type="EMBL" id="UIGR01000001">
    <property type="protein sequence ID" value="SUX33186.1"/>
    <property type="molecule type" value="Genomic_DNA"/>
</dbReference>
<sequence length="141" mass="14953">MLNNDLQNPAPNAGGGEGAVAPANPEYRKKAEKAAEMFEAQFVREMFKQMRKTTREMAGEDSIFASSVNADMLDIADGALADQLASQRTFGIAKVILAQLLPENGNIPVKDVDAAVASLKQGRDAGQGLAAFAPAMFPLTK</sequence>
<feature type="domain" description="Flagellar protein FlgJ N-terminal" evidence="2">
    <location>
        <begin position="48"/>
        <end position="99"/>
    </location>
</feature>
<dbReference type="EMBL" id="NHOO01000009">
    <property type="protein sequence ID" value="OVE47904.1"/>
    <property type="molecule type" value="Genomic_DNA"/>
</dbReference>
<organism evidence="3 5">
    <name type="scientific">Chromobacterium violaceum</name>
    <dbReference type="NCBI Taxonomy" id="536"/>
    <lineage>
        <taxon>Bacteria</taxon>
        <taxon>Pseudomonadati</taxon>
        <taxon>Pseudomonadota</taxon>
        <taxon>Betaproteobacteria</taxon>
        <taxon>Neisseriales</taxon>
        <taxon>Chromobacteriaceae</taxon>
        <taxon>Chromobacterium</taxon>
    </lineage>
</organism>
<name>A0A1R0MUJ3_CHRVL</name>